<name>A0A9N9JGG0_9GLOM</name>
<feature type="non-terminal residue" evidence="2">
    <location>
        <position position="66"/>
    </location>
</feature>
<dbReference type="EMBL" id="CAJVPS010057901">
    <property type="protein sequence ID" value="CAG8779404.1"/>
    <property type="molecule type" value="Genomic_DNA"/>
</dbReference>
<comment type="caution">
    <text evidence="2">The sequence shown here is derived from an EMBL/GenBank/DDBJ whole genome shotgun (WGS) entry which is preliminary data.</text>
</comment>
<dbReference type="AlphaFoldDB" id="A0A9N9JGG0"/>
<accession>A0A9N9JGG0</accession>
<sequence length="66" mass="7446">SETRDRRIGRKPWGKKSPPTWPPESHWRKSFYATELGTKGSKTGRHLKPRYNDPSGLTGLVVGEGL</sequence>
<feature type="region of interest" description="Disordered" evidence="1">
    <location>
        <begin position="1"/>
        <end position="26"/>
    </location>
</feature>
<evidence type="ECO:0000313" key="3">
    <source>
        <dbReference type="Proteomes" id="UP000789508"/>
    </source>
</evidence>
<proteinExistence type="predicted"/>
<dbReference type="OrthoDB" id="2489139at2759"/>
<dbReference type="Proteomes" id="UP000789508">
    <property type="component" value="Unassembled WGS sequence"/>
</dbReference>
<organism evidence="2 3">
    <name type="scientific">Ambispora leptoticha</name>
    <dbReference type="NCBI Taxonomy" id="144679"/>
    <lineage>
        <taxon>Eukaryota</taxon>
        <taxon>Fungi</taxon>
        <taxon>Fungi incertae sedis</taxon>
        <taxon>Mucoromycota</taxon>
        <taxon>Glomeromycotina</taxon>
        <taxon>Glomeromycetes</taxon>
        <taxon>Archaeosporales</taxon>
        <taxon>Ambisporaceae</taxon>
        <taxon>Ambispora</taxon>
    </lineage>
</organism>
<reference evidence="2" key="1">
    <citation type="submission" date="2021-06" db="EMBL/GenBank/DDBJ databases">
        <authorList>
            <person name="Kallberg Y."/>
            <person name="Tangrot J."/>
            <person name="Rosling A."/>
        </authorList>
    </citation>
    <scope>NUCLEOTIDE SEQUENCE</scope>
    <source>
        <strain evidence="2">FL130A</strain>
    </source>
</reference>
<feature type="region of interest" description="Disordered" evidence="1">
    <location>
        <begin position="38"/>
        <end position="66"/>
    </location>
</feature>
<evidence type="ECO:0000256" key="1">
    <source>
        <dbReference type="SAM" id="MobiDB-lite"/>
    </source>
</evidence>
<gene>
    <name evidence="2" type="ORF">ALEPTO_LOCUS14584</name>
</gene>
<keyword evidence="3" id="KW-1185">Reference proteome</keyword>
<evidence type="ECO:0000313" key="2">
    <source>
        <dbReference type="EMBL" id="CAG8779404.1"/>
    </source>
</evidence>
<protein>
    <submittedName>
        <fullName evidence="2">9592_t:CDS:1</fullName>
    </submittedName>
</protein>
<feature type="non-terminal residue" evidence="2">
    <location>
        <position position="1"/>
    </location>
</feature>